<gene>
    <name evidence="4" type="ORF">PENTCL1PPCAC_30440</name>
    <name evidence="5" type="ORF">PENTCL1PPCAC_30873</name>
    <name evidence="3" type="ORF">PENTCL1PPCAC_5019</name>
</gene>
<name>A0AAV5SNE1_9BILA</name>
<dbReference type="EMBL" id="BTSX01000002">
    <property type="protein sequence ID" value="GMS82844.1"/>
    <property type="molecule type" value="Genomic_DNA"/>
</dbReference>
<evidence type="ECO:0000313" key="6">
    <source>
        <dbReference type="Proteomes" id="UP001432027"/>
    </source>
</evidence>
<feature type="transmembrane region" description="Helical" evidence="2">
    <location>
        <begin position="74"/>
        <end position="95"/>
    </location>
</feature>
<dbReference type="AlphaFoldDB" id="A0AAV5SNE1"/>
<feature type="non-terminal residue" evidence="3">
    <location>
        <position position="1"/>
    </location>
</feature>
<keyword evidence="2" id="KW-0812">Transmembrane</keyword>
<protein>
    <recommendedName>
        <fullName evidence="7">G protein-coupled receptor</fullName>
    </recommendedName>
</protein>
<feature type="non-terminal residue" evidence="3">
    <location>
        <position position="198"/>
    </location>
</feature>
<sequence length="198" mass="22298">PIDGDDVRHVVYFGPLKKHVMEAVMLISAFDFGFTFFFVLGFLLMPNYYWMLGLLTVLVPEISTLIAKQNGKKTYALVSLLFSGVFIVLWTAIIVETLWDAPGVYADIESVIERTTPCDGELTSPFIRTLMVGVFHAAVEALIYYNLKVHYALYRFVKEQEEAKRNAARNMAATNPSIPAAYQGSYQGYDPQPPLVQK</sequence>
<reference evidence="3" key="1">
    <citation type="submission" date="2023-10" db="EMBL/GenBank/DDBJ databases">
        <title>Genome assembly of Pristionchus species.</title>
        <authorList>
            <person name="Yoshida K."/>
            <person name="Sommer R.J."/>
        </authorList>
    </citation>
    <scope>NUCLEOTIDE SEQUENCE</scope>
    <source>
        <strain evidence="3">RS0144</strain>
    </source>
</reference>
<evidence type="ECO:0000313" key="4">
    <source>
        <dbReference type="EMBL" id="GMT08266.1"/>
    </source>
</evidence>
<organism evidence="3 6">
    <name type="scientific">Pristionchus entomophagus</name>
    <dbReference type="NCBI Taxonomy" id="358040"/>
    <lineage>
        <taxon>Eukaryota</taxon>
        <taxon>Metazoa</taxon>
        <taxon>Ecdysozoa</taxon>
        <taxon>Nematoda</taxon>
        <taxon>Chromadorea</taxon>
        <taxon>Rhabditida</taxon>
        <taxon>Rhabditina</taxon>
        <taxon>Diplogasteromorpha</taxon>
        <taxon>Diplogasteroidea</taxon>
        <taxon>Neodiplogasteridae</taxon>
        <taxon>Pristionchus</taxon>
    </lineage>
</organism>
<accession>A0AAV5SNE1</accession>
<feature type="transmembrane region" description="Helical" evidence="2">
    <location>
        <begin position="126"/>
        <end position="147"/>
    </location>
</feature>
<evidence type="ECO:0008006" key="7">
    <source>
        <dbReference type="Google" id="ProtNLM"/>
    </source>
</evidence>
<feature type="transmembrane region" description="Helical" evidence="2">
    <location>
        <begin position="23"/>
        <end position="42"/>
    </location>
</feature>
<keyword evidence="2" id="KW-1133">Transmembrane helix</keyword>
<evidence type="ECO:0000313" key="3">
    <source>
        <dbReference type="EMBL" id="GMS82844.1"/>
    </source>
</evidence>
<keyword evidence="2" id="KW-0472">Membrane</keyword>
<evidence type="ECO:0000256" key="1">
    <source>
        <dbReference type="SAM" id="MobiDB-lite"/>
    </source>
</evidence>
<dbReference type="EMBL" id="BTSX01000049">
    <property type="protein sequence ID" value="GMT08266.1"/>
    <property type="molecule type" value="Genomic_DNA"/>
</dbReference>
<proteinExistence type="predicted"/>
<evidence type="ECO:0000256" key="2">
    <source>
        <dbReference type="SAM" id="Phobius"/>
    </source>
</evidence>
<evidence type="ECO:0000313" key="5">
    <source>
        <dbReference type="EMBL" id="GMT08699.1"/>
    </source>
</evidence>
<keyword evidence="6" id="KW-1185">Reference proteome</keyword>
<comment type="caution">
    <text evidence="3">The sequence shown here is derived from an EMBL/GenBank/DDBJ whole genome shotgun (WGS) entry which is preliminary data.</text>
</comment>
<feature type="region of interest" description="Disordered" evidence="1">
    <location>
        <begin position="178"/>
        <end position="198"/>
    </location>
</feature>
<dbReference type="EMBL" id="BTSX01000168">
    <property type="protein sequence ID" value="GMT08699.1"/>
    <property type="molecule type" value="Genomic_DNA"/>
</dbReference>
<dbReference type="Proteomes" id="UP001432027">
    <property type="component" value="Unassembled WGS sequence"/>
</dbReference>